<keyword evidence="4" id="KW-0645">Protease</keyword>
<gene>
    <name evidence="4" type="ORF">ZEAMMB73_Zm00001d050822</name>
</gene>
<evidence type="ECO:0000313" key="4">
    <source>
        <dbReference type="EMBL" id="AQK53094.1"/>
    </source>
</evidence>
<reference evidence="4" key="1">
    <citation type="submission" date="2015-12" db="EMBL/GenBank/DDBJ databases">
        <title>Update maize B73 reference genome by single molecule sequencing technologies.</title>
        <authorList>
            <consortium name="Maize Genome Sequencing Project"/>
            <person name="Ware D."/>
        </authorList>
    </citation>
    <scope>NUCLEOTIDE SEQUENCE</scope>
    <source>
        <tissue evidence="4">Seedling</tissue>
    </source>
</reference>
<dbReference type="GO" id="GO:0006508">
    <property type="term" value="P:proteolysis"/>
    <property type="evidence" value="ECO:0007669"/>
    <property type="project" value="UniProtKB-KW"/>
</dbReference>
<keyword evidence="1" id="KW-0547">Nucleotide-binding</keyword>
<dbReference type="Gene3D" id="1.10.8.60">
    <property type="match status" value="1"/>
</dbReference>
<dbReference type="InterPro" id="IPR019489">
    <property type="entry name" value="Clp_ATPase_C"/>
</dbReference>
<dbReference type="FunFam" id="1.10.8.60:FF:000002">
    <property type="entry name" value="ATP-dependent Clp protease ATP-binding subunit ClpX"/>
    <property type="match status" value="1"/>
</dbReference>
<dbReference type="InterPro" id="IPR050052">
    <property type="entry name" value="ATP-dep_Clp_protease_ClpX"/>
</dbReference>
<dbReference type="GO" id="GO:0016887">
    <property type="term" value="F:ATP hydrolysis activity"/>
    <property type="evidence" value="ECO:0007669"/>
    <property type="project" value="InterPro"/>
</dbReference>
<dbReference type="InterPro" id="IPR003959">
    <property type="entry name" value="ATPase_AAA_core"/>
</dbReference>
<evidence type="ECO:0000256" key="1">
    <source>
        <dbReference type="ARBA" id="ARBA00022741"/>
    </source>
</evidence>
<dbReference type="Gene3D" id="3.40.50.300">
    <property type="entry name" value="P-loop containing nucleotide triphosphate hydrolases"/>
    <property type="match status" value="2"/>
</dbReference>
<dbReference type="PANTHER" id="PTHR48102:SF7">
    <property type="entry name" value="ATP-DEPENDENT CLP PROTEASE ATP-BINDING SUBUNIT CLPX-LIKE, MITOCHONDRIAL"/>
    <property type="match status" value="1"/>
</dbReference>
<evidence type="ECO:0000256" key="2">
    <source>
        <dbReference type="ARBA" id="ARBA00022840"/>
    </source>
</evidence>
<dbReference type="SUPFAM" id="SSF52540">
    <property type="entry name" value="P-loop containing nucleoside triphosphate hydrolases"/>
    <property type="match status" value="1"/>
</dbReference>
<feature type="domain" description="Clp ATPase C-terminal" evidence="3">
    <location>
        <begin position="104"/>
        <end position="197"/>
    </location>
</feature>
<dbReference type="Pfam" id="PF10431">
    <property type="entry name" value="ClpB_D2-small"/>
    <property type="match status" value="1"/>
</dbReference>
<dbReference type="SMART" id="SM01086">
    <property type="entry name" value="ClpB_D2-small"/>
    <property type="match status" value="1"/>
</dbReference>
<dbReference type="Pfam" id="PF07724">
    <property type="entry name" value="AAA_2"/>
    <property type="match status" value="1"/>
</dbReference>
<protein>
    <submittedName>
        <fullName evidence="4">CLP protease regulatory subunit CLPX3 mitochondrial</fullName>
    </submittedName>
</protein>
<dbReference type="AlphaFoldDB" id="A0A1D6Q3G6"/>
<proteinExistence type="predicted"/>
<dbReference type="InterPro" id="IPR027417">
    <property type="entry name" value="P-loop_NTPase"/>
</dbReference>
<sequence>MAGYVGEDVESILYKLLTVADFNVQAAQQGMVYIDEVDKITKKIDTKDILFICGGAFVDLEKTISERGVSMSLLFQVESGDLIAYGLIPEFIGRFPILVSLAALNEDQLVQVLIEPKNALGKQFKKLFSMNNVKLHFTDGALRIIAKKAMSKNTGARGLRTILENILMDSMYEIPDAKSGEKRIDAVVVDEDAVGSVDQPGCGAKILYGDGALDQYLSQIKVSGDGVGSEMDGEAELSSSRAIGM</sequence>
<keyword evidence="4" id="KW-0378">Hydrolase</keyword>
<dbReference type="GO" id="GO:0005524">
    <property type="term" value="F:ATP binding"/>
    <property type="evidence" value="ECO:0007669"/>
    <property type="project" value="UniProtKB-KW"/>
</dbReference>
<keyword evidence="2" id="KW-0067">ATP-binding</keyword>
<name>A0A1D6Q3G6_MAIZE</name>
<evidence type="ECO:0000259" key="3">
    <source>
        <dbReference type="SMART" id="SM01086"/>
    </source>
</evidence>
<dbReference type="GO" id="GO:0008233">
    <property type="term" value="F:peptidase activity"/>
    <property type="evidence" value="ECO:0007669"/>
    <property type="project" value="UniProtKB-KW"/>
</dbReference>
<accession>A0A1D6Q3G6</accession>
<dbReference type="PANTHER" id="PTHR48102">
    <property type="entry name" value="ATP-DEPENDENT CLP PROTEASE ATP-BINDING SUBUNIT CLPX-LIKE, MITOCHONDRIAL-RELATED"/>
    <property type="match status" value="1"/>
</dbReference>
<organism evidence="4">
    <name type="scientific">Zea mays</name>
    <name type="common">Maize</name>
    <dbReference type="NCBI Taxonomy" id="4577"/>
    <lineage>
        <taxon>Eukaryota</taxon>
        <taxon>Viridiplantae</taxon>
        <taxon>Streptophyta</taxon>
        <taxon>Embryophyta</taxon>
        <taxon>Tracheophyta</taxon>
        <taxon>Spermatophyta</taxon>
        <taxon>Magnoliopsida</taxon>
        <taxon>Liliopsida</taxon>
        <taxon>Poales</taxon>
        <taxon>Poaceae</taxon>
        <taxon>PACMAD clade</taxon>
        <taxon>Panicoideae</taxon>
        <taxon>Andropogonodae</taxon>
        <taxon>Andropogoneae</taxon>
        <taxon>Tripsacinae</taxon>
        <taxon>Zea</taxon>
    </lineage>
</organism>
<dbReference type="EMBL" id="CM000780">
    <property type="protein sequence ID" value="AQK53094.1"/>
    <property type="molecule type" value="Genomic_DNA"/>
</dbReference>